<reference evidence="1" key="1">
    <citation type="submission" date="2019-12" db="EMBL/GenBank/DDBJ databases">
        <title>Comparative genomics gives insights into the taxonomy of the Azoarcus-Aromatoleum group and reveals separate origins of nif in the plant-associated Azoarcus and non-plant-associated Aromatoleum sub-groups.</title>
        <authorList>
            <person name="Lafos M."/>
            <person name="Maluk M."/>
            <person name="Batista M."/>
            <person name="Junghare M."/>
            <person name="Carmona M."/>
            <person name="Faoro H."/>
            <person name="Cruz L.M."/>
            <person name="Battistoni F."/>
            <person name="De Souza E."/>
            <person name="Pedrosa F."/>
            <person name="Chen W.-M."/>
            <person name="Poole P.S."/>
            <person name="Dixon R.A."/>
            <person name="James E.K."/>
        </authorList>
    </citation>
    <scope>NUCLEOTIDE SEQUENCE</scope>
    <source>
        <strain evidence="1">NSC3</strain>
    </source>
</reference>
<gene>
    <name evidence="1" type="ORF">GPA21_03665</name>
</gene>
<dbReference type="RefSeq" id="WP_168986859.1">
    <property type="nucleotide sequence ID" value="NZ_CAWPHM010000044.1"/>
</dbReference>
<dbReference type="AlphaFoldDB" id="A0A972F661"/>
<organism evidence="1 2">
    <name type="scientific">Azoarcus taiwanensis</name>
    <dbReference type="NCBI Taxonomy" id="666964"/>
    <lineage>
        <taxon>Bacteria</taxon>
        <taxon>Pseudomonadati</taxon>
        <taxon>Pseudomonadota</taxon>
        <taxon>Betaproteobacteria</taxon>
        <taxon>Rhodocyclales</taxon>
        <taxon>Zoogloeaceae</taxon>
        <taxon>Azoarcus</taxon>
    </lineage>
</organism>
<dbReference type="Proteomes" id="UP000599523">
    <property type="component" value="Unassembled WGS sequence"/>
</dbReference>
<protein>
    <submittedName>
        <fullName evidence="1">DUF429 domain-containing protein</fullName>
    </submittedName>
</protein>
<sequence>MQVLGVDFTSAPSRRKPIVVAHGTLDVDEVRLTAIESLEDWPAFEELLTRPGPWLGAFDFPFGLPREAVTDLGWPGTWDGMVRHCVSLGRSGFRATLDTYRESQPIGRRYAHRTTDHPARSHSPLKLVNPPVGLMFLEGAPRLLEAGVHLPGLRAGDPQRVAVEAYPGFLARSIESASYKGDASAARTPSRHAARARILNALASGANPLGLRLAVDNAMAVSLLEDHRGDRLDATLAMMQAGACTRAGHPGFGLPRKVDPLEGWIATVSETSTLS</sequence>
<proteinExistence type="predicted"/>
<dbReference type="EMBL" id="WTVM01000013">
    <property type="protein sequence ID" value="NMG02068.1"/>
    <property type="molecule type" value="Genomic_DNA"/>
</dbReference>
<evidence type="ECO:0000313" key="2">
    <source>
        <dbReference type="Proteomes" id="UP000599523"/>
    </source>
</evidence>
<accession>A0A972F661</accession>
<name>A0A972F661_9RHOO</name>
<keyword evidence="2" id="KW-1185">Reference proteome</keyword>
<evidence type="ECO:0000313" key="1">
    <source>
        <dbReference type="EMBL" id="NMG02068.1"/>
    </source>
</evidence>
<comment type="caution">
    <text evidence="1">The sequence shown here is derived from an EMBL/GenBank/DDBJ whole genome shotgun (WGS) entry which is preliminary data.</text>
</comment>